<proteinExistence type="predicted"/>
<evidence type="ECO:0000313" key="1">
    <source>
        <dbReference type="EMBL" id="KAI3817449.1"/>
    </source>
</evidence>
<comment type="caution">
    <text evidence="1">The sequence shown here is derived from an EMBL/GenBank/DDBJ whole genome shotgun (WGS) entry which is preliminary data.</text>
</comment>
<reference evidence="1 2" key="2">
    <citation type="journal article" date="2022" name="Mol. Ecol. Resour.">
        <title>The genomes of chicory, endive, great burdock and yacon provide insights into Asteraceae paleo-polyploidization history and plant inulin production.</title>
        <authorList>
            <person name="Fan W."/>
            <person name="Wang S."/>
            <person name="Wang H."/>
            <person name="Wang A."/>
            <person name="Jiang F."/>
            <person name="Liu H."/>
            <person name="Zhao H."/>
            <person name="Xu D."/>
            <person name="Zhang Y."/>
        </authorList>
    </citation>
    <scope>NUCLEOTIDE SEQUENCE [LARGE SCALE GENOMIC DNA]</scope>
    <source>
        <strain evidence="2">cv. Yunnan</strain>
        <tissue evidence="1">Leaves</tissue>
    </source>
</reference>
<gene>
    <name evidence="1" type="ORF">L1987_11240</name>
</gene>
<accession>A0ACB9JAC8</accession>
<dbReference type="Proteomes" id="UP001056120">
    <property type="component" value="Linkage Group LG04"/>
</dbReference>
<dbReference type="EMBL" id="CM042021">
    <property type="protein sequence ID" value="KAI3817449.1"/>
    <property type="molecule type" value="Genomic_DNA"/>
</dbReference>
<reference evidence="2" key="1">
    <citation type="journal article" date="2022" name="Mol. Ecol. Resour.">
        <title>The genomes of chicory, endive, great burdock and yacon provide insights into Asteraceae palaeo-polyploidization history and plant inulin production.</title>
        <authorList>
            <person name="Fan W."/>
            <person name="Wang S."/>
            <person name="Wang H."/>
            <person name="Wang A."/>
            <person name="Jiang F."/>
            <person name="Liu H."/>
            <person name="Zhao H."/>
            <person name="Xu D."/>
            <person name="Zhang Y."/>
        </authorList>
    </citation>
    <scope>NUCLEOTIDE SEQUENCE [LARGE SCALE GENOMIC DNA]</scope>
    <source>
        <strain evidence="2">cv. Yunnan</strain>
    </source>
</reference>
<sequence>MFSSGVEMENGVNFNECFEMDYIIKVQESHGLKFVEQEENVHDDDYGLVDGVNKHGCLETAPIIHVVPKESVTKKLKCLIQEKVREIEKLTYDVECLIKEGTENHTRDDELNLRSVSMFSWEMD</sequence>
<keyword evidence="2" id="KW-1185">Reference proteome</keyword>
<organism evidence="1 2">
    <name type="scientific">Smallanthus sonchifolius</name>
    <dbReference type="NCBI Taxonomy" id="185202"/>
    <lineage>
        <taxon>Eukaryota</taxon>
        <taxon>Viridiplantae</taxon>
        <taxon>Streptophyta</taxon>
        <taxon>Embryophyta</taxon>
        <taxon>Tracheophyta</taxon>
        <taxon>Spermatophyta</taxon>
        <taxon>Magnoliopsida</taxon>
        <taxon>eudicotyledons</taxon>
        <taxon>Gunneridae</taxon>
        <taxon>Pentapetalae</taxon>
        <taxon>asterids</taxon>
        <taxon>campanulids</taxon>
        <taxon>Asterales</taxon>
        <taxon>Asteraceae</taxon>
        <taxon>Asteroideae</taxon>
        <taxon>Heliantheae alliance</taxon>
        <taxon>Millerieae</taxon>
        <taxon>Smallanthus</taxon>
    </lineage>
</organism>
<protein>
    <submittedName>
        <fullName evidence="1">Uncharacterized protein</fullName>
    </submittedName>
</protein>
<evidence type="ECO:0000313" key="2">
    <source>
        <dbReference type="Proteomes" id="UP001056120"/>
    </source>
</evidence>
<name>A0ACB9JAC8_9ASTR</name>